<dbReference type="PROSITE" id="PS51257">
    <property type="entry name" value="PROKAR_LIPOPROTEIN"/>
    <property type="match status" value="1"/>
</dbReference>
<feature type="compositionally biased region" description="Basic and acidic residues" evidence="1">
    <location>
        <begin position="125"/>
        <end position="142"/>
    </location>
</feature>
<name>A0A9D1NPG2_9FIRM</name>
<evidence type="ECO:0000256" key="2">
    <source>
        <dbReference type="SAM" id="SignalP"/>
    </source>
</evidence>
<evidence type="ECO:0000256" key="1">
    <source>
        <dbReference type="SAM" id="MobiDB-lite"/>
    </source>
</evidence>
<feature type="chain" id="PRO_5038692364" evidence="2">
    <location>
        <begin position="28"/>
        <end position="187"/>
    </location>
</feature>
<evidence type="ECO:0000313" key="3">
    <source>
        <dbReference type="EMBL" id="HIV10087.1"/>
    </source>
</evidence>
<keyword evidence="2" id="KW-0732">Signal</keyword>
<feature type="compositionally biased region" description="Polar residues" evidence="1">
    <location>
        <begin position="86"/>
        <end position="104"/>
    </location>
</feature>
<accession>A0A9D1NPG2</accession>
<reference evidence="3" key="2">
    <citation type="journal article" date="2021" name="PeerJ">
        <title>Extensive microbial diversity within the chicken gut microbiome revealed by metagenomics and culture.</title>
        <authorList>
            <person name="Gilroy R."/>
            <person name="Ravi A."/>
            <person name="Getino M."/>
            <person name="Pursley I."/>
            <person name="Horton D.L."/>
            <person name="Alikhan N.F."/>
            <person name="Baker D."/>
            <person name="Gharbi K."/>
            <person name="Hall N."/>
            <person name="Watson M."/>
            <person name="Adriaenssens E.M."/>
            <person name="Foster-Nyarko E."/>
            <person name="Jarju S."/>
            <person name="Secka A."/>
            <person name="Antonio M."/>
            <person name="Oren A."/>
            <person name="Chaudhuri R.R."/>
            <person name="La Ragione R."/>
            <person name="Hildebrand F."/>
            <person name="Pallen M.J."/>
        </authorList>
    </citation>
    <scope>NUCLEOTIDE SEQUENCE</scope>
    <source>
        <strain evidence="3">1370</strain>
    </source>
</reference>
<feature type="region of interest" description="Disordered" evidence="1">
    <location>
        <begin position="26"/>
        <end position="154"/>
    </location>
</feature>
<evidence type="ECO:0000313" key="4">
    <source>
        <dbReference type="Proteomes" id="UP000823960"/>
    </source>
</evidence>
<dbReference type="EMBL" id="DVOL01000002">
    <property type="protein sequence ID" value="HIV10087.1"/>
    <property type="molecule type" value="Genomic_DNA"/>
</dbReference>
<sequence>MKRFKFVGGKLLAAALIAALLSLGLLSGCGTDQPEDSPGSDSQPIVTEDLPSEDTGTPPVTLTPDDGEAPQSQSDSLTTEAPDASSEGSESQSTPEASQTQPEVTTQPTDTEKPETTTKPAESTKPSESETKKPESTAKPDGEGNEIDEDLDDEELDIDIGFEEINEDEWELIYGESDSESDIDIKE</sequence>
<dbReference type="AlphaFoldDB" id="A0A9D1NPG2"/>
<proteinExistence type="predicted"/>
<gene>
    <name evidence="3" type="ORF">IAD28_00100</name>
</gene>
<organism evidence="3 4">
    <name type="scientific">Candidatus Faeciplasma avium</name>
    <dbReference type="NCBI Taxonomy" id="2840798"/>
    <lineage>
        <taxon>Bacteria</taxon>
        <taxon>Bacillati</taxon>
        <taxon>Bacillota</taxon>
        <taxon>Clostridia</taxon>
        <taxon>Eubacteriales</taxon>
        <taxon>Oscillospiraceae</taxon>
        <taxon>Oscillospiraceae incertae sedis</taxon>
        <taxon>Candidatus Faeciplasma</taxon>
    </lineage>
</organism>
<feature type="signal peptide" evidence="2">
    <location>
        <begin position="1"/>
        <end position="27"/>
    </location>
</feature>
<dbReference type="Proteomes" id="UP000823960">
    <property type="component" value="Unassembled WGS sequence"/>
</dbReference>
<reference evidence="3" key="1">
    <citation type="submission" date="2020-10" db="EMBL/GenBank/DDBJ databases">
        <authorList>
            <person name="Gilroy R."/>
        </authorList>
    </citation>
    <scope>NUCLEOTIDE SEQUENCE</scope>
    <source>
        <strain evidence="3">1370</strain>
    </source>
</reference>
<comment type="caution">
    <text evidence="3">The sequence shown here is derived from an EMBL/GenBank/DDBJ whole genome shotgun (WGS) entry which is preliminary data.</text>
</comment>
<protein>
    <submittedName>
        <fullName evidence="3">Uncharacterized protein</fullName>
    </submittedName>
</protein>
<feature type="compositionally biased region" description="Acidic residues" evidence="1">
    <location>
        <begin position="143"/>
        <end position="154"/>
    </location>
</feature>
<feature type="compositionally biased region" description="Polar residues" evidence="1">
    <location>
        <begin position="70"/>
        <end position="79"/>
    </location>
</feature>